<dbReference type="GO" id="GO:0005524">
    <property type="term" value="F:ATP binding"/>
    <property type="evidence" value="ECO:0007669"/>
    <property type="project" value="UniProtKB-KW"/>
</dbReference>
<evidence type="ECO:0000259" key="10">
    <source>
        <dbReference type="PROSITE" id="PS50893"/>
    </source>
</evidence>
<protein>
    <recommendedName>
        <fullName evidence="14">ABC transporter domain-containing protein</fullName>
    </recommendedName>
</protein>
<dbReference type="HOGENOM" id="CLU_000604_84_9_9"/>
<dbReference type="InterPro" id="IPR003439">
    <property type="entry name" value="ABC_transporter-like_ATP-bd"/>
</dbReference>
<dbReference type="PATRIC" id="fig|796944.3.peg.1542"/>
<feature type="domain" description="ABC transporter" evidence="10">
    <location>
        <begin position="373"/>
        <end position="606"/>
    </location>
</feature>
<evidence type="ECO:0000256" key="8">
    <source>
        <dbReference type="SAM" id="MobiDB-lite"/>
    </source>
</evidence>
<evidence type="ECO:0000256" key="1">
    <source>
        <dbReference type="ARBA" id="ARBA00004651"/>
    </source>
</evidence>
<comment type="subcellular location">
    <subcellularLocation>
        <location evidence="1">Cell membrane</location>
        <topology evidence="1">Multi-pass membrane protein</topology>
    </subcellularLocation>
</comment>
<dbReference type="SMART" id="SM00382">
    <property type="entry name" value="AAA"/>
    <property type="match status" value="1"/>
</dbReference>
<evidence type="ECO:0000313" key="13">
    <source>
        <dbReference type="Proteomes" id="UP000003527"/>
    </source>
</evidence>
<reference evidence="12 13" key="1">
    <citation type="submission" date="2011-08" db="EMBL/GenBank/DDBJ databases">
        <title>The Genome Sequence of Oribacterium sp. ACB7.</title>
        <authorList>
            <consortium name="The Broad Institute Genome Sequencing Platform"/>
            <person name="Earl A."/>
            <person name="Ward D."/>
            <person name="Feldgarden M."/>
            <person name="Gevers D."/>
            <person name="Sizova M."/>
            <person name="Hazen A."/>
            <person name="Epstein S."/>
            <person name="Young S.K."/>
            <person name="Zeng Q."/>
            <person name="Gargeya S."/>
            <person name="Fitzgerald M."/>
            <person name="Haas B."/>
            <person name="Abouelleil A."/>
            <person name="Alvarado L."/>
            <person name="Arachchi H.M."/>
            <person name="Berlin A."/>
            <person name="Brown A."/>
            <person name="Chapman S.B."/>
            <person name="Chen Z."/>
            <person name="Dunbar C."/>
            <person name="Freedman E."/>
            <person name="Gearin G."/>
            <person name="Gellesch M."/>
            <person name="Goldberg J."/>
            <person name="Griggs A."/>
            <person name="Gujja S."/>
            <person name="Heiman D."/>
            <person name="Howarth C."/>
            <person name="Larson L."/>
            <person name="Lui A."/>
            <person name="MacDonald P.J.P."/>
            <person name="Montmayeur A."/>
            <person name="Murphy C."/>
            <person name="Neiman D."/>
            <person name="Pearson M."/>
            <person name="Priest M."/>
            <person name="Roberts A."/>
            <person name="Saif S."/>
            <person name="Shea T."/>
            <person name="Shenoy N."/>
            <person name="Sisk P."/>
            <person name="Stolte C."/>
            <person name="Sykes S."/>
            <person name="Wortman J."/>
            <person name="Nusbaum C."/>
            <person name="Birren B."/>
        </authorList>
    </citation>
    <scope>NUCLEOTIDE SEQUENCE [LARGE SCALE GENOMIC DNA]</scope>
    <source>
        <strain evidence="12 13">ACB7</strain>
    </source>
</reference>
<evidence type="ECO:0008006" key="14">
    <source>
        <dbReference type="Google" id="ProtNLM"/>
    </source>
</evidence>
<keyword evidence="7 9" id="KW-0472">Membrane</keyword>
<comment type="caution">
    <text evidence="12">The sequence shown here is derived from an EMBL/GenBank/DDBJ whole genome shotgun (WGS) entry which is preliminary data.</text>
</comment>
<keyword evidence="13" id="KW-1185">Reference proteome</keyword>
<feature type="transmembrane region" description="Helical" evidence="9">
    <location>
        <begin position="21"/>
        <end position="44"/>
    </location>
</feature>
<dbReference type="FunFam" id="3.40.50.300:FF:000287">
    <property type="entry name" value="Multidrug ABC transporter ATP-binding protein"/>
    <property type="match status" value="1"/>
</dbReference>
<dbReference type="PROSITE" id="PS50893">
    <property type="entry name" value="ABC_TRANSPORTER_2"/>
    <property type="match status" value="1"/>
</dbReference>
<keyword evidence="2" id="KW-0813">Transport</keyword>
<evidence type="ECO:0000256" key="3">
    <source>
        <dbReference type="ARBA" id="ARBA00022692"/>
    </source>
</evidence>
<dbReference type="PROSITE" id="PS00211">
    <property type="entry name" value="ABC_TRANSPORTER_1"/>
    <property type="match status" value="1"/>
</dbReference>
<dbReference type="InterPro" id="IPR003593">
    <property type="entry name" value="AAA+_ATPase"/>
</dbReference>
<keyword evidence="5" id="KW-0067">ATP-binding</keyword>
<name>G9WV83_9FIRM</name>
<feature type="region of interest" description="Disordered" evidence="8">
    <location>
        <begin position="325"/>
        <end position="357"/>
    </location>
</feature>
<organism evidence="12 13">
    <name type="scientific">Oribacterium asaccharolyticum ACB7</name>
    <dbReference type="NCBI Taxonomy" id="796944"/>
    <lineage>
        <taxon>Bacteria</taxon>
        <taxon>Bacillati</taxon>
        <taxon>Bacillota</taxon>
        <taxon>Clostridia</taxon>
        <taxon>Lachnospirales</taxon>
        <taxon>Lachnospiraceae</taxon>
        <taxon>Oribacterium</taxon>
    </lineage>
</organism>
<dbReference type="SUPFAM" id="SSF52540">
    <property type="entry name" value="P-loop containing nucleoside triphosphate hydrolases"/>
    <property type="match status" value="1"/>
</dbReference>
<evidence type="ECO:0000313" key="12">
    <source>
        <dbReference type="EMBL" id="EHL11484.1"/>
    </source>
</evidence>
<dbReference type="GO" id="GO:0015421">
    <property type="term" value="F:ABC-type oligopeptide transporter activity"/>
    <property type="evidence" value="ECO:0007669"/>
    <property type="project" value="TreeGrafter"/>
</dbReference>
<dbReference type="Pfam" id="PF00664">
    <property type="entry name" value="ABC_membrane"/>
    <property type="match status" value="1"/>
</dbReference>
<dbReference type="GO" id="GO:0005886">
    <property type="term" value="C:plasma membrane"/>
    <property type="evidence" value="ECO:0007669"/>
    <property type="project" value="UniProtKB-SubCell"/>
</dbReference>
<dbReference type="InterPro" id="IPR036640">
    <property type="entry name" value="ABC1_TM_sf"/>
</dbReference>
<dbReference type="Gene3D" id="3.40.50.300">
    <property type="entry name" value="P-loop containing nucleotide triphosphate hydrolases"/>
    <property type="match status" value="1"/>
</dbReference>
<dbReference type="EMBL" id="AFZD01000017">
    <property type="protein sequence ID" value="EHL11484.1"/>
    <property type="molecule type" value="Genomic_DNA"/>
</dbReference>
<feature type="transmembrane region" description="Helical" evidence="9">
    <location>
        <begin position="135"/>
        <end position="154"/>
    </location>
</feature>
<sequence>MLKILHRIVCMTGKYSSRIRASYITSFIKGIMMKAPLIFSFMAISLFMKGQMQEKICLYLGIGLVLCIAVEAVFEHITNVLQSATGYEVFADMRMRLGDHLRKLPMGYFTEGNMGKISTVLCTDMVFIEECCMTVLSELVTFMISQGLMTLMMFAMDIRLGIAALTVIIAFVIVGNCMMKTTLAHSRTKQEGSESLTEEVLDFAEGIGIIKSFNMLGEKSKSLSAEFDKSCKESIDFEKSYGPWARALYLTYGIGTSFMLAVAGLLYAKGEMAPNYMVGMVLFLFDLFISIESYYGQITRLTVTAASLDRIEEVFQAEELKDVGDQEFSESTKETEKDSADRAMSESAKETRKDSDDTVFLENTEEAQKDSLVEYRDVSFGYTGKNVLNHISFSMKKGEMTALVGPSGSGKSTIASLLARFWDIKEGTIKLNGKDIKNISLGSLMDQISMVFQRVYLFKDTIYNNIAMGRPDATREEVIEAAKKARCYDLIRSLPEGFDTVIGEGGASLSGGEKQRISIARCILKDSPIVILDEATASVDADNERAIQEAISELCKNKTLLVIAHRLKTIKDADHILVVSDGKIIERGNHDKLMEEDGIYARMISVQAS</sequence>
<evidence type="ECO:0000256" key="4">
    <source>
        <dbReference type="ARBA" id="ARBA00022741"/>
    </source>
</evidence>
<keyword evidence="3 9" id="KW-0812">Transmembrane</keyword>
<dbReference type="SUPFAM" id="SSF90123">
    <property type="entry name" value="ABC transporter transmembrane region"/>
    <property type="match status" value="1"/>
</dbReference>
<evidence type="ECO:0000256" key="9">
    <source>
        <dbReference type="SAM" id="Phobius"/>
    </source>
</evidence>
<feature type="compositionally biased region" description="Basic and acidic residues" evidence="8">
    <location>
        <begin position="325"/>
        <end position="356"/>
    </location>
</feature>
<evidence type="ECO:0000259" key="11">
    <source>
        <dbReference type="PROSITE" id="PS50929"/>
    </source>
</evidence>
<evidence type="ECO:0000256" key="6">
    <source>
        <dbReference type="ARBA" id="ARBA00022989"/>
    </source>
</evidence>
<feature type="domain" description="ABC transmembrane type-1" evidence="11">
    <location>
        <begin position="60"/>
        <end position="291"/>
    </location>
</feature>
<evidence type="ECO:0000256" key="5">
    <source>
        <dbReference type="ARBA" id="ARBA00022840"/>
    </source>
</evidence>
<feature type="transmembrane region" description="Helical" evidence="9">
    <location>
        <begin position="273"/>
        <end position="291"/>
    </location>
</feature>
<proteinExistence type="predicted"/>
<dbReference type="Pfam" id="PF00005">
    <property type="entry name" value="ABC_tran"/>
    <property type="match status" value="1"/>
</dbReference>
<dbReference type="RefSeq" id="WP_009536660.1">
    <property type="nucleotide sequence ID" value="NZ_JH414504.1"/>
</dbReference>
<feature type="transmembrane region" description="Helical" evidence="9">
    <location>
        <begin position="56"/>
        <end position="74"/>
    </location>
</feature>
<gene>
    <name evidence="12" type="ORF">HMPREF9624_00817</name>
</gene>
<keyword evidence="4" id="KW-0547">Nucleotide-binding</keyword>
<dbReference type="AlphaFoldDB" id="G9WV83"/>
<dbReference type="Proteomes" id="UP000003527">
    <property type="component" value="Unassembled WGS sequence"/>
</dbReference>
<dbReference type="InterPro" id="IPR027417">
    <property type="entry name" value="P-loop_NTPase"/>
</dbReference>
<evidence type="ECO:0000256" key="7">
    <source>
        <dbReference type="ARBA" id="ARBA00023136"/>
    </source>
</evidence>
<feature type="transmembrane region" description="Helical" evidence="9">
    <location>
        <begin position="247"/>
        <end position="267"/>
    </location>
</feature>
<dbReference type="PANTHER" id="PTHR43394">
    <property type="entry name" value="ATP-DEPENDENT PERMEASE MDL1, MITOCHONDRIAL"/>
    <property type="match status" value="1"/>
</dbReference>
<evidence type="ECO:0000256" key="2">
    <source>
        <dbReference type="ARBA" id="ARBA00022448"/>
    </source>
</evidence>
<keyword evidence="6 9" id="KW-1133">Transmembrane helix</keyword>
<dbReference type="Gene3D" id="1.20.1560.10">
    <property type="entry name" value="ABC transporter type 1, transmembrane domain"/>
    <property type="match status" value="1"/>
</dbReference>
<dbReference type="PROSITE" id="PS50929">
    <property type="entry name" value="ABC_TM1F"/>
    <property type="match status" value="1"/>
</dbReference>
<feature type="transmembrane region" description="Helical" evidence="9">
    <location>
        <begin position="160"/>
        <end position="179"/>
    </location>
</feature>
<dbReference type="InterPro" id="IPR011527">
    <property type="entry name" value="ABC1_TM_dom"/>
</dbReference>
<dbReference type="InterPro" id="IPR017871">
    <property type="entry name" value="ABC_transporter-like_CS"/>
</dbReference>
<accession>G9WV83</accession>
<dbReference type="GO" id="GO:0016887">
    <property type="term" value="F:ATP hydrolysis activity"/>
    <property type="evidence" value="ECO:0007669"/>
    <property type="project" value="InterPro"/>
</dbReference>
<dbReference type="InterPro" id="IPR039421">
    <property type="entry name" value="Type_1_exporter"/>
</dbReference>
<dbReference type="PANTHER" id="PTHR43394:SF1">
    <property type="entry name" value="ATP-BINDING CASSETTE SUB-FAMILY B MEMBER 10, MITOCHONDRIAL"/>
    <property type="match status" value="1"/>
</dbReference>